<feature type="transmembrane region" description="Helical" evidence="2">
    <location>
        <begin position="259"/>
        <end position="280"/>
    </location>
</feature>
<dbReference type="AlphaFoldDB" id="A0A2N9FX41"/>
<evidence type="ECO:0000256" key="2">
    <source>
        <dbReference type="SAM" id="Phobius"/>
    </source>
</evidence>
<dbReference type="InterPro" id="IPR036770">
    <property type="entry name" value="Ankyrin_rpt-contain_sf"/>
</dbReference>
<dbReference type="PANTHER" id="PTHR24177:SF103">
    <property type="entry name" value="PGG DOMAIN-CONTAINING PROTEIN"/>
    <property type="match status" value="1"/>
</dbReference>
<sequence>MKSLIQCSKTGSIAIHMNSDFATPAGTDNENKRTETGDPDSSRSIAVDSDCDGKGKTPERQKTETSIVLAARNGITEMIEEILENFPITIHDKSEGKNIVLLAVENRQPHVLQLLLKQKISVKDKLIHEMDTEGNNALHLAAKFGQHKPWQIPGAALQMQWEIKWYAFVKKNMPEHFSYQLNKVKDKKEEKNQTPDEIFNNTHEALVEQGGRWLIKTSESYSVVAALVATVAFATSTTIPGELNDNTGIPNLENKPGLTIFAISSLIALCFSITSLFSFLAILTSRYQKKEFHRDLPMKLLLGLTSLFVSITSMLVSFCAGHFFTLENKLRDKAFPIYAVTLLPIIFFAIAQFPLYFEILMATFKKMPQASYKAISL</sequence>
<dbReference type="PANTHER" id="PTHR24177">
    <property type="entry name" value="CASKIN"/>
    <property type="match status" value="1"/>
</dbReference>
<protein>
    <recommendedName>
        <fullName evidence="3">PGG domain-containing protein</fullName>
    </recommendedName>
</protein>
<dbReference type="Pfam" id="PF12796">
    <property type="entry name" value="Ank_2"/>
    <property type="match status" value="1"/>
</dbReference>
<feature type="transmembrane region" description="Helical" evidence="2">
    <location>
        <begin position="300"/>
        <end position="323"/>
    </location>
</feature>
<keyword evidence="2" id="KW-0472">Membrane</keyword>
<feature type="transmembrane region" description="Helical" evidence="2">
    <location>
        <begin position="335"/>
        <end position="357"/>
    </location>
</feature>
<feature type="domain" description="PGG" evidence="3">
    <location>
        <begin position="213"/>
        <end position="324"/>
    </location>
</feature>
<dbReference type="EMBL" id="OIVN01001546">
    <property type="protein sequence ID" value="SPC95176.1"/>
    <property type="molecule type" value="Genomic_DNA"/>
</dbReference>
<dbReference type="SUPFAM" id="SSF48403">
    <property type="entry name" value="Ankyrin repeat"/>
    <property type="match status" value="1"/>
</dbReference>
<dbReference type="Gene3D" id="1.25.40.20">
    <property type="entry name" value="Ankyrin repeat-containing domain"/>
    <property type="match status" value="1"/>
</dbReference>
<feature type="compositionally biased region" description="Basic and acidic residues" evidence="1">
    <location>
        <begin position="51"/>
        <end position="63"/>
    </location>
</feature>
<evidence type="ECO:0000259" key="3">
    <source>
        <dbReference type="Pfam" id="PF13962"/>
    </source>
</evidence>
<dbReference type="InterPro" id="IPR002110">
    <property type="entry name" value="Ankyrin_rpt"/>
</dbReference>
<keyword evidence="2" id="KW-0812">Transmembrane</keyword>
<organism evidence="4">
    <name type="scientific">Fagus sylvatica</name>
    <name type="common">Beechnut</name>
    <dbReference type="NCBI Taxonomy" id="28930"/>
    <lineage>
        <taxon>Eukaryota</taxon>
        <taxon>Viridiplantae</taxon>
        <taxon>Streptophyta</taxon>
        <taxon>Embryophyta</taxon>
        <taxon>Tracheophyta</taxon>
        <taxon>Spermatophyta</taxon>
        <taxon>Magnoliopsida</taxon>
        <taxon>eudicotyledons</taxon>
        <taxon>Gunneridae</taxon>
        <taxon>Pentapetalae</taxon>
        <taxon>rosids</taxon>
        <taxon>fabids</taxon>
        <taxon>Fagales</taxon>
        <taxon>Fagaceae</taxon>
        <taxon>Fagus</taxon>
    </lineage>
</organism>
<gene>
    <name evidence="4" type="ORF">FSB_LOCUS23058</name>
</gene>
<feature type="region of interest" description="Disordered" evidence="1">
    <location>
        <begin position="18"/>
        <end position="63"/>
    </location>
</feature>
<evidence type="ECO:0000313" key="4">
    <source>
        <dbReference type="EMBL" id="SPC95176.1"/>
    </source>
</evidence>
<feature type="transmembrane region" description="Helical" evidence="2">
    <location>
        <begin position="221"/>
        <end position="239"/>
    </location>
</feature>
<proteinExistence type="predicted"/>
<reference evidence="4" key="1">
    <citation type="submission" date="2018-02" db="EMBL/GenBank/DDBJ databases">
        <authorList>
            <person name="Cohen D.B."/>
            <person name="Kent A.D."/>
        </authorList>
    </citation>
    <scope>NUCLEOTIDE SEQUENCE</scope>
</reference>
<keyword evidence="2" id="KW-1133">Transmembrane helix</keyword>
<evidence type="ECO:0000256" key="1">
    <source>
        <dbReference type="SAM" id="MobiDB-lite"/>
    </source>
</evidence>
<dbReference type="InterPro" id="IPR026961">
    <property type="entry name" value="PGG_dom"/>
</dbReference>
<dbReference type="Pfam" id="PF13962">
    <property type="entry name" value="PGG"/>
    <property type="match status" value="1"/>
</dbReference>
<name>A0A2N9FX41_FAGSY</name>
<dbReference type="GO" id="GO:0016020">
    <property type="term" value="C:membrane"/>
    <property type="evidence" value="ECO:0007669"/>
    <property type="project" value="TreeGrafter"/>
</dbReference>
<accession>A0A2N9FX41</accession>